<dbReference type="Proteomes" id="UP000478837">
    <property type="component" value="Unassembled WGS sequence"/>
</dbReference>
<comment type="cofactor">
    <cofactor evidence="1">
        <name>Fe(2+)</name>
        <dbReference type="ChEBI" id="CHEBI:29033"/>
    </cofactor>
</comment>
<protein>
    <submittedName>
        <fullName evidence="4">SyrP protein</fullName>
    </submittedName>
</protein>
<dbReference type="PANTHER" id="PTHR10696:SF21">
    <property type="entry name" value="TAUD_TFDA-LIKE DOMAIN-CONTAINING PROTEIN"/>
    <property type="match status" value="1"/>
</dbReference>
<dbReference type="InterPro" id="IPR042098">
    <property type="entry name" value="TauD-like_sf"/>
</dbReference>
<name>A0A6L9MV52_9ALTE</name>
<sequence length="335" mass="36740">MKSVNETSSVEYANIATQHTYNGEEFPAIVVNSTGCKTVADTVEFVRANQAELEAKLADTGSLLFRGFPLDSAEAFDVFSAGFGYPNFTYQESLSNAVRINFTERVFTANEAPKDIEIFLHHEMAQTPISPSKVFFFCQSAADEGGATPLCRSDKLFEALKAEDPSLANDFKEKGLKYTTAMPAADDANSGQGRSWKSTLSVETVEEAETKLSELGYSWEWLDDGSLKAITPVLPAVVELGDGAEVFYNQLIAAYKGWKGVKENPSSAITFGDGTPIPKEGLERISELAETFTFDLEWQDGDVAIVDNYRTMHGRRPYGGDRKRVVLVALVASDR</sequence>
<dbReference type="GO" id="GO:0016706">
    <property type="term" value="F:2-oxoglutarate-dependent dioxygenase activity"/>
    <property type="evidence" value="ECO:0007669"/>
    <property type="project" value="UniProtKB-ARBA"/>
</dbReference>
<dbReference type="Gene3D" id="3.60.130.10">
    <property type="entry name" value="Clavaminate synthase-like"/>
    <property type="match status" value="1"/>
</dbReference>
<evidence type="ECO:0000259" key="3">
    <source>
        <dbReference type="Pfam" id="PF02668"/>
    </source>
</evidence>
<evidence type="ECO:0000313" key="5">
    <source>
        <dbReference type="Proteomes" id="UP000478837"/>
    </source>
</evidence>
<reference evidence="4 5" key="1">
    <citation type="submission" date="2020-01" db="EMBL/GenBank/DDBJ databases">
        <title>Genomes of bacteria type strains.</title>
        <authorList>
            <person name="Chen J."/>
            <person name="Zhu S."/>
            <person name="Yang J."/>
        </authorList>
    </citation>
    <scope>NUCLEOTIDE SEQUENCE [LARGE SCALE GENOMIC DNA]</scope>
    <source>
        <strain evidence="4 5">LMG 22958</strain>
    </source>
</reference>
<evidence type="ECO:0000256" key="2">
    <source>
        <dbReference type="ARBA" id="ARBA00023002"/>
    </source>
</evidence>
<feature type="domain" description="TauD/TfdA-like" evidence="3">
    <location>
        <begin position="46"/>
        <end position="327"/>
    </location>
</feature>
<keyword evidence="2" id="KW-0560">Oxidoreductase</keyword>
<gene>
    <name evidence="4" type="ORF">GTW09_11340</name>
</gene>
<dbReference type="SUPFAM" id="SSF51197">
    <property type="entry name" value="Clavaminate synthase-like"/>
    <property type="match status" value="1"/>
</dbReference>
<proteinExistence type="predicted"/>
<comment type="caution">
    <text evidence="4">The sequence shown here is derived from an EMBL/GenBank/DDBJ whole genome shotgun (WGS) entry which is preliminary data.</text>
</comment>
<dbReference type="Pfam" id="PF02668">
    <property type="entry name" value="TauD"/>
    <property type="match status" value="1"/>
</dbReference>
<dbReference type="EMBL" id="JAAAWP010000006">
    <property type="protein sequence ID" value="NDW22119.1"/>
    <property type="molecule type" value="Genomic_DNA"/>
</dbReference>
<accession>A0A6L9MV52</accession>
<dbReference type="PANTHER" id="PTHR10696">
    <property type="entry name" value="GAMMA-BUTYROBETAINE HYDROXYLASE-RELATED"/>
    <property type="match status" value="1"/>
</dbReference>
<evidence type="ECO:0000256" key="1">
    <source>
        <dbReference type="ARBA" id="ARBA00001954"/>
    </source>
</evidence>
<dbReference type="AlphaFoldDB" id="A0A6L9MV52"/>
<dbReference type="InterPro" id="IPR003819">
    <property type="entry name" value="TauD/TfdA-like"/>
</dbReference>
<evidence type="ECO:0000313" key="4">
    <source>
        <dbReference type="EMBL" id="NDW22119.1"/>
    </source>
</evidence>
<organism evidence="4 5">
    <name type="scientific">Alteromonas hispanica</name>
    <dbReference type="NCBI Taxonomy" id="315421"/>
    <lineage>
        <taxon>Bacteria</taxon>
        <taxon>Pseudomonadati</taxon>
        <taxon>Pseudomonadota</taxon>
        <taxon>Gammaproteobacteria</taxon>
        <taxon>Alteromonadales</taxon>
        <taxon>Alteromonadaceae</taxon>
        <taxon>Alteromonas/Salinimonas group</taxon>
        <taxon>Alteromonas</taxon>
    </lineage>
</organism>
<dbReference type="RefSeq" id="WP_083595145.1">
    <property type="nucleotide sequence ID" value="NZ_JAAAWP010000006.1"/>
</dbReference>
<keyword evidence="5" id="KW-1185">Reference proteome</keyword>
<dbReference type="InterPro" id="IPR050411">
    <property type="entry name" value="AlphaKG_dependent_hydroxylases"/>
</dbReference>